<accession>A0A3G4ZQA5</accession>
<reference evidence="1" key="1">
    <citation type="submission" date="2018-10" db="EMBL/GenBank/DDBJ databases">
        <title>Hidden diversity of soil giant viruses.</title>
        <authorList>
            <person name="Schulz F."/>
            <person name="Alteio L."/>
            <person name="Goudeau D."/>
            <person name="Ryan E.M."/>
            <person name="Malmstrom R.R."/>
            <person name="Blanchard J."/>
            <person name="Woyke T."/>
        </authorList>
    </citation>
    <scope>NUCLEOTIDE SEQUENCE</scope>
    <source>
        <strain evidence="1">BAV1</strain>
    </source>
</reference>
<proteinExistence type="predicted"/>
<dbReference type="EMBL" id="MK072007">
    <property type="protein sequence ID" value="AYV77057.1"/>
    <property type="molecule type" value="Genomic_DNA"/>
</dbReference>
<evidence type="ECO:0000313" key="1">
    <source>
        <dbReference type="EMBL" id="AYV77057.1"/>
    </source>
</evidence>
<organism evidence="1">
    <name type="scientific">Barrevirus sp</name>
    <dbReference type="NCBI Taxonomy" id="2487763"/>
    <lineage>
        <taxon>Viruses</taxon>
        <taxon>Varidnaviria</taxon>
        <taxon>Bamfordvirae</taxon>
        <taxon>Nucleocytoviricota</taxon>
        <taxon>Megaviricetes</taxon>
        <taxon>Imitervirales</taxon>
        <taxon>Mimiviridae</taxon>
        <taxon>Klosneuvirinae</taxon>
    </lineage>
</organism>
<sequence>MSDFLSIRSIFNKFKAALESIEPLDLNHLEYVCCCGNKAITTLAEFQEKGHCDNCNGLTKYLKTTLSFVQQIFSNFGCELLSKEFVNIRSQLEFKCECGEIDTTTYDMFIKSSYKKCKSCSKKKVDLARGYDIDFIKKQFELHGCTLLSTVYSGYNSELEFLCKCGRTGKTIYTTFIHSQYKQCGACSREQTAKKQRLSYDYVFNVFKEGGCTLISEEFLGTTVPVQYICECGNQSEILFWNFKNGRRCKDCRKKGGPPRLEYDYVKNFFAERNCTLLSELYETAGKLLDYICECGKQSKISYNAFRDGHRCWDCGIKKTADSRRLTLQEVQDFFKQNNCTLLSTTYVNNSSPLEYICVCGNKSTICFSSFQQGHRCGCIRSKGETMLAQILDKLKLEYTRQHTYPDCRNVYCLPFDFYVYYNGRIFLIEFDGLQHFKFVERFGGADGFAQRIEHDHIKNTYCIDNDIPILRISSKEIDNMDFILKIYMGLIDNNIAPPITFTNKKLYENMKNKITDAPKEHWFLEF</sequence>
<gene>
    <name evidence="1" type="ORF">Barrevirus10_3</name>
</gene>
<name>A0A3G4ZQA5_9VIRU</name>
<protein>
    <submittedName>
        <fullName evidence="1">DUF2726 domain-containing protein</fullName>
    </submittedName>
</protein>
<dbReference type="Gene3D" id="3.40.960.10">
    <property type="entry name" value="VSR Endonuclease"/>
    <property type="match status" value="1"/>
</dbReference>